<dbReference type="InterPro" id="IPR020846">
    <property type="entry name" value="MFS_dom"/>
</dbReference>
<feature type="transmembrane region" description="Helical" evidence="5">
    <location>
        <begin position="121"/>
        <end position="145"/>
    </location>
</feature>
<dbReference type="OrthoDB" id="6770063at2759"/>
<dbReference type="PROSITE" id="PS50850">
    <property type="entry name" value="MFS"/>
    <property type="match status" value="1"/>
</dbReference>
<reference evidence="7 8" key="1">
    <citation type="submission" date="2019-04" db="EMBL/GenBank/DDBJ databases">
        <title>Friends and foes A comparative genomics studyof 23 Aspergillus species from section Flavi.</title>
        <authorList>
            <consortium name="DOE Joint Genome Institute"/>
            <person name="Kjaerbolling I."/>
            <person name="Vesth T."/>
            <person name="Frisvad J.C."/>
            <person name="Nybo J.L."/>
            <person name="Theobald S."/>
            <person name="Kildgaard S."/>
            <person name="Isbrandt T."/>
            <person name="Kuo A."/>
            <person name="Sato A."/>
            <person name="Lyhne E.K."/>
            <person name="Kogle M.E."/>
            <person name="Wiebenga A."/>
            <person name="Kun R.S."/>
            <person name="Lubbers R.J."/>
            <person name="Makela M.R."/>
            <person name="Barry K."/>
            <person name="Chovatia M."/>
            <person name="Clum A."/>
            <person name="Daum C."/>
            <person name="Haridas S."/>
            <person name="He G."/>
            <person name="LaButti K."/>
            <person name="Lipzen A."/>
            <person name="Mondo S."/>
            <person name="Riley R."/>
            <person name="Salamov A."/>
            <person name="Simmons B.A."/>
            <person name="Magnuson J.K."/>
            <person name="Henrissat B."/>
            <person name="Mortensen U.H."/>
            <person name="Larsen T.O."/>
            <person name="Devries R.P."/>
            <person name="Grigoriev I.V."/>
            <person name="Machida M."/>
            <person name="Baker S.E."/>
            <person name="Andersen M.R."/>
        </authorList>
    </citation>
    <scope>NUCLEOTIDE SEQUENCE [LARGE SCALE GENOMIC DNA]</scope>
    <source>
        <strain evidence="7 8">IBT 29228</strain>
    </source>
</reference>
<evidence type="ECO:0000256" key="2">
    <source>
        <dbReference type="ARBA" id="ARBA00022692"/>
    </source>
</evidence>
<evidence type="ECO:0000259" key="6">
    <source>
        <dbReference type="PROSITE" id="PS50850"/>
    </source>
</evidence>
<dbReference type="Pfam" id="PF07690">
    <property type="entry name" value="MFS_1"/>
    <property type="match status" value="1"/>
</dbReference>
<feature type="transmembrane region" description="Helical" evidence="5">
    <location>
        <begin position="157"/>
        <end position="178"/>
    </location>
</feature>
<keyword evidence="2 5" id="KW-0812">Transmembrane</keyword>
<keyword evidence="3 5" id="KW-1133">Transmembrane helix</keyword>
<dbReference type="InterPro" id="IPR011701">
    <property type="entry name" value="MFS"/>
</dbReference>
<feature type="transmembrane region" description="Helical" evidence="5">
    <location>
        <begin position="263"/>
        <end position="283"/>
    </location>
</feature>
<dbReference type="PANTHER" id="PTHR23501:SF33">
    <property type="entry name" value="MAJOR FACILITATOR SUPERFAMILY (MFS) PROFILE DOMAIN-CONTAINING PROTEIN"/>
    <property type="match status" value="1"/>
</dbReference>
<proteinExistence type="predicted"/>
<feature type="transmembrane region" description="Helical" evidence="5">
    <location>
        <begin position="30"/>
        <end position="53"/>
    </location>
</feature>
<evidence type="ECO:0000313" key="7">
    <source>
        <dbReference type="EMBL" id="KAE8376791.1"/>
    </source>
</evidence>
<dbReference type="GO" id="GO:0000329">
    <property type="term" value="C:fungal-type vacuole membrane"/>
    <property type="evidence" value="ECO:0007669"/>
    <property type="project" value="TreeGrafter"/>
</dbReference>
<feature type="transmembrane region" description="Helical" evidence="5">
    <location>
        <begin position="389"/>
        <end position="407"/>
    </location>
</feature>
<dbReference type="PANTHER" id="PTHR23501">
    <property type="entry name" value="MAJOR FACILITATOR SUPERFAMILY"/>
    <property type="match status" value="1"/>
</dbReference>
<protein>
    <submittedName>
        <fullName evidence="7">Major facilitator superfamily domain-containing protein</fullName>
    </submittedName>
</protein>
<feature type="transmembrane region" description="Helical" evidence="5">
    <location>
        <begin position="65"/>
        <end position="84"/>
    </location>
</feature>
<evidence type="ECO:0000256" key="4">
    <source>
        <dbReference type="ARBA" id="ARBA00023136"/>
    </source>
</evidence>
<dbReference type="Proteomes" id="UP000326198">
    <property type="component" value="Unassembled WGS sequence"/>
</dbReference>
<gene>
    <name evidence="7" type="ORF">BDV26DRAFT_293816</name>
</gene>
<feature type="transmembrane region" description="Helical" evidence="5">
    <location>
        <begin position="230"/>
        <end position="251"/>
    </location>
</feature>
<name>A0A5N7B461_9EURO</name>
<keyword evidence="4 5" id="KW-0472">Membrane</keyword>
<dbReference type="GO" id="GO:0015174">
    <property type="term" value="F:basic amino acid transmembrane transporter activity"/>
    <property type="evidence" value="ECO:0007669"/>
    <property type="project" value="TreeGrafter"/>
</dbReference>
<evidence type="ECO:0000256" key="3">
    <source>
        <dbReference type="ARBA" id="ARBA00022989"/>
    </source>
</evidence>
<dbReference type="EMBL" id="ML736234">
    <property type="protein sequence ID" value="KAE8376791.1"/>
    <property type="molecule type" value="Genomic_DNA"/>
</dbReference>
<dbReference type="AlphaFoldDB" id="A0A5N7B461"/>
<evidence type="ECO:0000256" key="5">
    <source>
        <dbReference type="SAM" id="Phobius"/>
    </source>
</evidence>
<feature type="transmembrane region" description="Helical" evidence="5">
    <location>
        <begin position="96"/>
        <end position="115"/>
    </location>
</feature>
<evidence type="ECO:0000313" key="8">
    <source>
        <dbReference type="Proteomes" id="UP000326198"/>
    </source>
</evidence>
<feature type="transmembrane region" description="Helical" evidence="5">
    <location>
        <begin position="329"/>
        <end position="351"/>
    </location>
</feature>
<dbReference type="InterPro" id="IPR036259">
    <property type="entry name" value="MFS_trans_sf"/>
</dbReference>
<evidence type="ECO:0000256" key="1">
    <source>
        <dbReference type="ARBA" id="ARBA00004141"/>
    </source>
</evidence>
<accession>A0A5N7B461</accession>
<comment type="subcellular location">
    <subcellularLocation>
        <location evidence="1">Membrane</location>
        <topology evidence="1">Multi-pass membrane protein</topology>
    </subcellularLocation>
</comment>
<keyword evidence="8" id="KW-1185">Reference proteome</keyword>
<dbReference type="SUPFAM" id="SSF103473">
    <property type="entry name" value="MFS general substrate transporter"/>
    <property type="match status" value="1"/>
</dbReference>
<organism evidence="7 8">
    <name type="scientific">Aspergillus bertholletiae</name>
    <dbReference type="NCBI Taxonomy" id="1226010"/>
    <lineage>
        <taxon>Eukaryota</taxon>
        <taxon>Fungi</taxon>
        <taxon>Dikarya</taxon>
        <taxon>Ascomycota</taxon>
        <taxon>Pezizomycotina</taxon>
        <taxon>Eurotiomycetes</taxon>
        <taxon>Eurotiomycetidae</taxon>
        <taxon>Eurotiales</taxon>
        <taxon>Aspergillaceae</taxon>
        <taxon>Aspergillus</taxon>
        <taxon>Aspergillus subgen. Circumdati</taxon>
    </lineage>
</organism>
<sequence>MAAVSEETPLLRAGHQDKKKLKADSVCDKVAVYGSFLGILLAVADESIVLSTWSVIASDFHRLSQGWWLLAAYNLGWCVSLPVYGTLCNIYGRKNVFVSAYGLFAAGCLACGTSTSMLQLVLARVLTGVSAGGMVSLVSVILTDMVPADQVTLLRSYANVFIIVGRSVGAPLGGYLIGAVGWRWSFIGQLPVVAICLLIGLYGLPPSLNSTKTGDADDGDTQHSIMDLDFAGLVSFSVTTFLLFCLIQELSVTPNSPEIPLTILVPVFCAAAILFIVIEAYWARTPLIQLRLMKTSLGGFCLNRIMMSSGRLGLISNLAPYLIRVKGATSLLAALAFVLAAIGVPIGALIAGKIIKKTKRYRTMAVIAVCGTVITYLLIFIRWRTGSNLWELVYLLPNGMAIGILLTTQFIGMSLSAPNEDLPTCIATYYLAQQLGNIIGPAVNVAVVQRIFVGQLEKFLNGWNERKVYSPTYMTLYDLDANRSDQLIGQILNDDTFAQSLSPVVQKFVRWSYLNAFQLVPLISAACALIMLPTVLWMKEEKFR</sequence>
<feature type="domain" description="Major facilitator superfamily (MFS) profile" evidence="6">
    <location>
        <begin position="31"/>
        <end position="542"/>
    </location>
</feature>
<feature type="transmembrane region" description="Helical" evidence="5">
    <location>
        <begin position="516"/>
        <end position="538"/>
    </location>
</feature>
<feature type="transmembrane region" description="Helical" evidence="5">
    <location>
        <begin position="363"/>
        <end position="383"/>
    </location>
</feature>
<feature type="transmembrane region" description="Helical" evidence="5">
    <location>
        <begin position="184"/>
        <end position="204"/>
    </location>
</feature>
<dbReference type="Gene3D" id="1.20.1250.20">
    <property type="entry name" value="MFS general substrate transporter like domains"/>
    <property type="match status" value="1"/>
</dbReference>